<feature type="domain" description="Glycerol-3-phosphate dehydrogenase NAD-dependent C-terminal" evidence="13">
    <location>
        <begin position="198"/>
        <end position="343"/>
    </location>
</feature>
<dbReference type="GO" id="GO:0005829">
    <property type="term" value="C:cytosol"/>
    <property type="evidence" value="ECO:0007669"/>
    <property type="project" value="TreeGrafter"/>
</dbReference>
<dbReference type="GO" id="GO:0042803">
    <property type="term" value="F:protein homodimerization activity"/>
    <property type="evidence" value="ECO:0007669"/>
    <property type="project" value="InterPro"/>
</dbReference>
<dbReference type="InterPro" id="IPR008927">
    <property type="entry name" value="6-PGluconate_DH-like_C_sf"/>
</dbReference>
<accession>A0A1B6MMT0</accession>
<feature type="domain" description="Glycerol-3-phosphate dehydrogenase NAD-dependent N-terminal" evidence="12">
    <location>
        <begin position="9"/>
        <end position="177"/>
    </location>
</feature>
<keyword evidence="6 9" id="KW-0520">NAD</keyword>
<evidence type="ECO:0000256" key="2">
    <source>
        <dbReference type="ARBA" id="ARBA00005192"/>
    </source>
</evidence>
<protein>
    <recommendedName>
        <fullName evidence="11">Glycerol-3-phosphate dehydrogenase [NAD(+)]</fullName>
        <ecNumber evidence="11">1.1.1.8</ecNumber>
    </recommendedName>
</protein>
<comment type="catalytic activity">
    <reaction evidence="7 11">
        <text>sn-glycerol 3-phosphate + NAD(+) = dihydroxyacetone phosphate + NADH + H(+)</text>
        <dbReference type="Rhea" id="RHEA:11092"/>
        <dbReference type="ChEBI" id="CHEBI:15378"/>
        <dbReference type="ChEBI" id="CHEBI:57540"/>
        <dbReference type="ChEBI" id="CHEBI:57597"/>
        <dbReference type="ChEBI" id="CHEBI:57642"/>
        <dbReference type="ChEBI" id="CHEBI:57945"/>
        <dbReference type="EC" id="1.1.1.8"/>
    </reaction>
</comment>
<name>A0A1B6MMT0_9HEMI</name>
<comment type="pathway">
    <text evidence="2">Phospholipid metabolism; alpha-glycerophosphate cycle.</text>
</comment>
<dbReference type="GO" id="GO:0006650">
    <property type="term" value="P:glycerophospholipid metabolic process"/>
    <property type="evidence" value="ECO:0007669"/>
    <property type="project" value="UniProtKB-UniPathway"/>
</dbReference>
<comment type="pathway">
    <text evidence="1">Lipid metabolism.</text>
</comment>
<dbReference type="Pfam" id="PF01210">
    <property type="entry name" value="NAD_Gly3P_dh_N"/>
    <property type="match status" value="1"/>
</dbReference>
<dbReference type="PIRSF" id="PIRSF000114">
    <property type="entry name" value="Glycerol-3-P_dh"/>
    <property type="match status" value="1"/>
</dbReference>
<dbReference type="EC" id="1.1.1.8" evidence="11"/>
<dbReference type="InterPro" id="IPR011128">
    <property type="entry name" value="G3P_DH_NAD-dep_N"/>
</dbReference>
<dbReference type="InterPro" id="IPR006109">
    <property type="entry name" value="G3P_DH_NAD-dep_C"/>
</dbReference>
<keyword evidence="5 10" id="KW-0560">Oxidoreductase</keyword>
<feature type="binding site" evidence="9">
    <location>
        <position position="300"/>
    </location>
    <ligand>
        <name>NAD(+)</name>
        <dbReference type="ChEBI" id="CHEBI:57540"/>
    </ligand>
</feature>
<dbReference type="UniPathway" id="UPA00086"/>
<dbReference type="GO" id="GO:0005975">
    <property type="term" value="P:carbohydrate metabolic process"/>
    <property type="evidence" value="ECO:0007669"/>
    <property type="project" value="InterPro"/>
</dbReference>
<dbReference type="InterPro" id="IPR017751">
    <property type="entry name" value="G3P_DH_NAD-dep_euk"/>
</dbReference>
<evidence type="ECO:0000256" key="1">
    <source>
        <dbReference type="ARBA" id="ARBA00005189"/>
    </source>
</evidence>
<feature type="active site" description="Proton acceptor" evidence="8">
    <location>
        <position position="209"/>
    </location>
</feature>
<dbReference type="Gene3D" id="3.40.50.720">
    <property type="entry name" value="NAD(P)-binding Rossmann-like Domain"/>
    <property type="match status" value="1"/>
</dbReference>
<organism evidence="14">
    <name type="scientific">Graphocephala atropunctata</name>
    <dbReference type="NCBI Taxonomy" id="36148"/>
    <lineage>
        <taxon>Eukaryota</taxon>
        <taxon>Metazoa</taxon>
        <taxon>Ecdysozoa</taxon>
        <taxon>Arthropoda</taxon>
        <taxon>Hexapoda</taxon>
        <taxon>Insecta</taxon>
        <taxon>Pterygota</taxon>
        <taxon>Neoptera</taxon>
        <taxon>Paraneoptera</taxon>
        <taxon>Hemiptera</taxon>
        <taxon>Auchenorrhyncha</taxon>
        <taxon>Membracoidea</taxon>
        <taxon>Cicadellidae</taxon>
        <taxon>Cicadellinae</taxon>
        <taxon>Cicadellini</taxon>
        <taxon>Graphocephala</taxon>
    </lineage>
</organism>
<evidence type="ECO:0000313" key="14">
    <source>
        <dbReference type="EMBL" id="JAT37240.1"/>
    </source>
</evidence>
<evidence type="ECO:0000256" key="6">
    <source>
        <dbReference type="ARBA" id="ARBA00023027"/>
    </source>
</evidence>
<dbReference type="GO" id="GO:0051287">
    <property type="term" value="F:NAD binding"/>
    <property type="evidence" value="ECO:0007669"/>
    <property type="project" value="UniProtKB-UniRule"/>
</dbReference>
<evidence type="ECO:0000256" key="11">
    <source>
        <dbReference type="RuleBase" id="RU361243"/>
    </source>
</evidence>
<dbReference type="InterPro" id="IPR036291">
    <property type="entry name" value="NAD(P)-bd_dom_sf"/>
</dbReference>
<evidence type="ECO:0000256" key="7">
    <source>
        <dbReference type="ARBA" id="ARBA00048683"/>
    </source>
</evidence>
<feature type="binding site" evidence="9">
    <location>
        <position position="101"/>
    </location>
    <ligand>
        <name>NAD(+)</name>
        <dbReference type="ChEBI" id="CHEBI:57540"/>
    </ligand>
</feature>
<reference evidence="14" key="1">
    <citation type="submission" date="2015-11" db="EMBL/GenBank/DDBJ databases">
        <title>De novo transcriptome assembly of four potential Pierce s Disease insect vectors from Arizona vineyards.</title>
        <authorList>
            <person name="Tassone E.E."/>
        </authorList>
    </citation>
    <scope>NUCLEOTIDE SEQUENCE</scope>
</reference>
<evidence type="ECO:0000259" key="13">
    <source>
        <dbReference type="Pfam" id="PF07479"/>
    </source>
</evidence>
<dbReference type="AlphaFoldDB" id="A0A1B6MMT0"/>
<dbReference type="SUPFAM" id="SSF48179">
    <property type="entry name" value="6-phosphogluconate dehydrogenase C-terminal domain-like"/>
    <property type="match status" value="1"/>
</dbReference>
<evidence type="ECO:0000259" key="12">
    <source>
        <dbReference type="Pfam" id="PF01210"/>
    </source>
</evidence>
<dbReference type="GO" id="GO:0141152">
    <property type="term" value="F:glycerol-3-phosphate dehydrogenase (NAD+) activity"/>
    <property type="evidence" value="ECO:0007669"/>
    <property type="project" value="UniProtKB-UniRule"/>
</dbReference>
<sequence length="362" mass="40690">MSYDWETYKVCIFGSGNWGSAIAKIVGKNVTMIEDFDTEVAWYVYEEIIEDRKLTDIINETHENVKYLPNQIIPENVIAIPDPVEAAKDANILIFVMPRKFIRQLCCALEGRINPNAIGCSLIKGFQSDKSGNIRQYSHLIAEKLKIQTAVVMGAGSAGEVADGNFSETTIGSVDREVGRILQVLIETPHFLTVVSNDADGVEICSALKNIVACGAGFLDALDHGNSTTAILIRLALIEMIDFVDVFFPDTKLSTFFQSCGIVNLISTCFGCQNRRISEAYIRSQKTLVKVEKDLLNGQKLLGAEISEQIYHMIVRTEAEERFPIFFIIHKIFTREAKPEQLLESMRNSHCAHFRFRHNLDW</sequence>
<evidence type="ECO:0000256" key="4">
    <source>
        <dbReference type="ARBA" id="ARBA00011738"/>
    </source>
</evidence>
<comment type="similarity">
    <text evidence="3 10">Belongs to the NAD-dependent glycerol-3-phosphate dehydrogenase family.</text>
</comment>
<dbReference type="SUPFAM" id="SSF51735">
    <property type="entry name" value="NAD(P)-binding Rossmann-fold domains"/>
    <property type="match status" value="1"/>
</dbReference>
<dbReference type="NCBIfam" id="TIGR03376">
    <property type="entry name" value="glycerol3P_DH"/>
    <property type="match status" value="1"/>
</dbReference>
<dbReference type="InterPro" id="IPR013328">
    <property type="entry name" value="6PGD_dom2"/>
</dbReference>
<feature type="binding site" evidence="9">
    <location>
        <position position="158"/>
    </location>
    <ligand>
        <name>NAD(+)</name>
        <dbReference type="ChEBI" id="CHEBI:57540"/>
    </ligand>
</feature>
<dbReference type="PRINTS" id="PR00077">
    <property type="entry name" value="GPDHDRGNASE"/>
</dbReference>
<dbReference type="PANTHER" id="PTHR11728">
    <property type="entry name" value="GLYCEROL-3-PHOSPHATE DEHYDROGENASE"/>
    <property type="match status" value="1"/>
</dbReference>
<evidence type="ECO:0000256" key="9">
    <source>
        <dbReference type="PIRSR" id="PIRSR000114-3"/>
    </source>
</evidence>
<dbReference type="FunFam" id="1.10.1040.10:FF:000004">
    <property type="entry name" value="Glycerol-3-phosphate dehydrogenase [NAD(+)]"/>
    <property type="match status" value="1"/>
</dbReference>
<dbReference type="GO" id="GO:0046168">
    <property type="term" value="P:glycerol-3-phosphate catabolic process"/>
    <property type="evidence" value="ECO:0007669"/>
    <property type="project" value="UniProtKB-UniRule"/>
</dbReference>
<evidence type="ECO:0000256" key="3">
    <source>
        <dbReference type="ARBA" id="ARBA00011009"/>
    </source>
</evidence>
<evidence type="ECO:0000256" key="10">
    <source>
        <dbReference type="RuleBase" id="RU000437"/>
    </source>
</evidence>
<dbReference type="Pfam" id="PF07479">
    <property type="entry name" value="NAD_Gly3P_dh_C"/>
    <property type="match status" value="1"/>
</dbReference>
<evidence type="ECO:0000256" key="5">
    <source>
        <dbReference type="ARBA" id="ARBA00023002"/>
    </source>
</evidence>
<dbReference type="InterPro" id="IPR006168">
    <property type="entry name" value="G3P_DH_NAD-dep"/>
</dbReference>
<gene>
    <name evidence="14" type="ORF">g.52468</name>
</gene>
<feature type="binding site" evidence="9">
    <location>
        <begin position="14"/>
        <end position="19"/>
    </location>
    <ligand>
        <name>NAD(+)</name>
        <dbReference type="ChEBI" id="CHEBI:57540"/>
    </ligand>
</feature>
<dbReference type="Gene3D" id="1.10.1040.10">
    <property type="entry name" value="N-(1-d-carboxylethyl)-l-norvaline Dehydrogenase, domain 2"/>
    <property type="match status" value="1"/>
</dbReference>
<dbReference type="PANTHER" id="PTHR11728:SF8">
    <property type="entry name" value="GLYCEROL-3-PHOSPHATE DEHYDROGENASE [NAD(+)]-RELATED"/>
    <property type="match status" value="1"/>
</dbReference>
<proteinExistence type="inferred from homology"/>
<comment type="subunit">
    <text evidence="4">Homodimer.</text>
</comment>
<evidence type="ECO:0000256" key="8">
    <source>
        <dbReference type="PIRSR" id="PIRSR000114-1"/>
    </source>
</evidence>
<dbReference type="EMBL" id="GEBQ01002737">
    <property type="protein sequence ID" value="JAT37240.1"/>
    <property type="molecule type" value="Transcribed_RNA"/>
</dbReference>